<evidence type="ECO:0000256" key="1">
    <source>
        <dbReference type="SAM" id="MobiDB-lite"/>
    </source>
</evidence>
<feature type="region of interest" description="Disordered" evidence="1">
    <location>
        <begin position="32"/>
        <end position="57"/>
    </location>
</feature>
<protein>
    <submittedName>
        <fullName evidence="2">Uncharacterized protein</fullName>
    </submittedName>
</protein>
<gene>
    <name evidence="2" type="ORF">Rleg9DRAFT_6183</name>
</gene>
<dbReference type="AlphaFoldDB" id="J0H9U6"/>
<accession>J0H9U6</accession>
<proteinExistence type="predicted"/>
<dbReference type="HOGENOM" id="CLU_2993592_0_0_5"/>
<name>J0H9U6_RHILT</name>
<reference evidence="2 3" key="1">
    <citation type="submission" date="2012-02" db="EMBL/GenBank/DDBJ databases">
        <title>Improved High-Quality Draft Sequence of Rhizobium leguminosarum bv. trifolii WSM597.</title>
        <authorList>
            <consortium name="US DOE Joint Genome Institute"/>
            <person name="Lucas S."/>
            <person name="Han J."/>
            <person name="Lapidus A."/>
            <person name="Cheng J.-F."/>
            <person name="Goodwin L."/>
            <person name="Pitluck S."/>
            <person name="Peters L."/>
            <person name="Ovchinnikova G."/>
            <person name="Held B."/>
            <person name="Detter J.C."/>
            <person name="Han C."/>
            <person name="Tapia R."/>
            <person name="Land M."/>
            <person name="Hauser L."/>
            <person name="Kyrpides N."/>
            <person name="Ivanova N."/>
            <person name="Pagani I."/>
            <person name="Brau L."/>
            <person name="Yates R."/>
            <person name="O'Hara G."/>
            <person name="Rui T."/>
            <person name="Howieson J."/>
            <person name="Reeve W."/>
            <person name="Woyke T."/>
        </authorList>
    </citation>
    <scope>NUCLEOTIDE SEQUENCE [LARGE SCALE GENOMIC DNA]</scope>
    <source>
        <strain evidence="2 3">WSM597</strain>
    </source>
</reference>
<organism evidence="2 3">
    <name type="scientific">Rhizobium leguminosarum bv. trifolii WSM597</name>
    <dbReference type="NCBI Taxonomy" id="754764"/>
    <lineage>
        <taxon>Bacteria</taxon>
        <taxon>Pseudomonadati</taxon>
        <taxon>Pseudomonadota</taxon>
        <taxon>Alphaproteobacteria</taxon>
        <taxon>Hyphomicrobiales</taxon>
        <taxon>Rhizobiaceae</taxon>
        <taxon>Rhizobium/Agrobacterium group</taxon>
        <taxon>Rhizobium</taxon>
    </lineage>
</organism>
<evidence type="ECO:0000313" key="2">
    <source>
        <dbReference type="EMBL" id="EJB07180.1"/>
    </source>
</evidence>
<dbReference type="EMBL" id="JH719381">
    <property type="protein sequence ID" value="EJB07180.1"/>
    <property type="molecule type" value="Genomic_DNA"/>
</dbReference>
<sequence>MGFHLKGVLLPLRLCADQTGLRRMWRRVSVSEPTKAMTMSGPVTPKKGSGNDRYRKS</sequence>
<dbReference type="Proteomes" id="UP000005092">
    <property type="component" value="Unassembled WGS sequence"/>
</dbReference>
<evidence type="ECO:0000313" key="3">
    <source>
        <dbReference type="Proteomes" id="UP000005092"/>
    </source>
</evidence>